<dbReference type="Pfam" id="PF00753">
    <property type="entry name" value="Lactamase_B"/>
    <property type="match status" value="1"/>
</dbReference>
<dbReference type="AlphaFoldDB" id="A0A654LZN5"/>
<dbReference type="SUPFAM" id="SSF56281">
    <property type="entry name" value="Metallo-hydrolase/oxidoreductase"/>
    <property type="match status" value="1"/>
</dbReference>
<dbReference type="EMBL" id="CP012850">
    <property type="protein sequence ID" value="ALI35689.1"/>
    <property type="molecule type" value="Genomic_DNA"/>
</dbReference>
<gene>
    <name evidence="2" type="primary">yflN_1</name>
    <name evidence="2" type="ORF">NMY3_01486</name>
</gene>
<name>A0A654LZN5_9ARCH</name>
<evidence type="ECO:0000313" key="2">
    <source>
        <dbReference type="EMBL" id="ALI35689.1"/>
    </source>
</evidence>
<protein>
    <submittedName>
        <fullName evidence="2">Putative metallo-hydrolase YflN</fullName>
        <ecNumber evidence="2">3.-.-.-</ecNumber>
    </submittedName>
</protein>
<feature type="domain" description="Metallo-beta-lactamase" evidence="1">
    <location>
        <begin position="22"/>
        <end position="229"/>
    </location>
</feature>
<dbReference type="PANTHER" id="PTHR42951">
    <property type="entry name" value="METALLO-BETA-LACTAMASE DOMAIN-CONTAINING"/>
    <property type="match status" value="1"/>
</dbReference>
<dbReference type="Proteomes" id="UP000058925">
    <property type="component" value="Chromosome"/>
</dbReference>
<dbReference type="CDD" id="cd07721">
    <property type="entry name" value="yflN-like_MBL-fold"/>
    <property type="match status" value="1"/>
</dbReference>
<dbReference type="InterPro" id="IPR050855">
    <property type="entry name" value="NDM-1-like"/>
</dbReference>
<evidence type="ECO:0000313" key="3">
    <source>
        <dbReference type="Proteomes" id="UP000058925"/>
    </source>
</evidence>
<dbReference type="Gene3D" id="3.60.15.10">
    <property type="entry name" value="Ribonuclease Z/Hydroxyacylglutathione hydrolase-like"/>
    <property type="match status" value="1"/>
</dbReference>
<keyword evidence="3" id="KW-1185">Reference proteome</keyword>
<evidence type="ECO:0000259" key="1">
    <source>
        <dbReference type="SMART" id="SM00849"/>
    </source>
</evidence>
<sequence length="258" mass="28678">MVEIVAKVHSIDGLDHPIPTVGMVSYLIEEGPRDYTLIDTCFTCSIPTFESYLSNAGIDIKDINRIVLTHLHPDHIEAANEVKRKTGAKIYSHWIESTYLSHELQYNGPPDKDAFEHVLKLMGTSIDKVTKKFGNINIGPIVTNELLKDGDMIANTLQVIHTPGHTPGHISLYDRERRILIGGDVLFNSILNTDGLFVPPSAVTKDWETSIVSARRLLNLKVEKLLLAHQSTPILENAQRMIEKAVSVAITDKNAIAK</sequence>
<organism evidence="2 3">
    <name type="scientific">Candidatus Nitrosocosmicus oleophilus</name>
    <dbReference type="NCBI Taxonomy" id="1353260"/>
    <lineage>
        <taxon>Archaea</taxon>
        <taxon>Nitrososphaerota</taxon>
        <taxon>Nitrososphaeria</taxon>
        <taxon>Nitrososphaerales</taxon>
        <taxon>Nitrososphaeraceae</taxon>
        <taxon>Candidatus Nitrosocosmicus</taxon>
    </lineage>
</organism>
<reference evidence="3" key="1">
    <citation type="submission" date="2015-10" db="EMBL/GenBank/DDBJ databases">
        <title>Niche specialization of a soil ammonia-oxidizing archaeon, Candidatus Nitrosocosmicus oleophilus.</title>
        <authorList>
            <person name="Jung M.-Y."/>
            <person name="Rhee S.-K."/>
        </authorList>
    </citation>
    <scope>NUCLEOTIDE SEQUENCE [LARGE SCALE GENOMIC DNA]</scope>
    <source>
        <strain evidence="3">MY3</strain>
    </source>
</reference>
<keyword evidence="2" id="KW-0378">Hydrolase</keyword>
<dbReference type="InterPro" id="IPR036866">
    <property type="entry name" value="RibonucZ/Hydroxyglut_hydro"/>
</dbReference>
<dbReference type="PANTHER" id="PTHR42951:SF17">
    <property type="entry name" value="METALLO-BETA-LACTAMASE DOMAIN-CONTAINING PROTEIN"/>
    <property type="match status" value="1"/>
</dbReference>
<dbReference type="EC" id="3.-.-.-" evidence="2"/>
<dbReference type="KEGG" id="taa:NMY3_01486"/>
<dbReference type="GO" id="GO:0016787">
    <property type="term" value="F:hydrolase activity"/>
    <property type="evidence" value="ECO:0007669"/>
    <property type="project" value="UniProtKB-KW"/>
</dbReference>
<proteinExistence type="predicted"/>
<dbReference type="SMART" id="SM00849">
    <property type="entry name" value="Lactamase_B"/>
    <property type="match status" value="1"/>
</dbReference>
<accession>A0A654LZN5</accession>
<dbReference type="InterPro" id="IPR001279">
    <property type="entry name" value="Metallo-B-lactamas"/>
</dbReference>